<evidence type="ECO:0000256" key="9">
    <source>
        <dbReference type="ARBA" id="ARBA00023180"/>
    </source>
</evidence>
<keyword evidence="3 11" id="KW-0812">Transmembrane</keyword>
<comment type="subcellular location">
    <subcellularLocation>
        <location evidence="1">Cell membrane</location>
        <topology evidence="1">Single-pass type I membrane protein</topology>
    </subcellularLocation>
</comment>
<dbReference type="PANTHER" id="PTHR25466:SF14">
    <property type="entry name" value="BUTYROPHILIN SUBFAMILY 2 MEMBER A2-LIKE-RELATED"/>
    <property type="match status" value="1"/>
</dbReference>
<dbReference type="AlphaFoldDB" id="A0A6P6J1L0"/>
<evidence type="ECO:0000256" key="7">
    <source>
        <dbReference type="ARBA" id="ARBA00023157"/>
    </source>
</evidence>
<dbReference type="SMART" id="SM00409">
    <property type="entry name" value="IG"/>
    <property type="match status" value="1"/>
</dbReference>
<organism evidence="14 15">
    <name type="scientific">Carassius auratus</name>
    <name type="common">Goldfish</name>
    <dbReference type="NCBI Taxonomy" id="7957"/>
    <lineage>
        <taxon>Eukaryota</taxon>
        <taxon>Metazoa</taxon>
        <taxon>Chordata</taxon>
        <taxon>Craniata</taxon>
        <taxon>Vertebrata</taxon>
        <taxon>Euteleostomi</taxon>
        <taxon>Actinopterygii</taxon>
        <taxon>Neopterygii</taxon>
        <taxon>Teleostei</taxon>
        <taxon>Ostariophysi</taxon>
        <taxon>Cypriniformes</taxon>
        <taxon>Cyprinidae</taxon>
        <taxon>Cyprininae</taxon>
        <taxon>Carassius</taxon>
    </lineage>
</organism>
<accession>A0A6P6J1L0</accession>
<dbReference type="GeneID" id="113039979"/>
<keyword evidence="6 11" id="KW-0472">Membrane</keyword>
<dbReference type="FunFam" id="2.60.40.10:FF:000142">
    <property type="entry name" value="V-set domain-containing T-cell activation inhibitor 1"/>
    <property type="match status" value="1"/>
</dbReference>
<sequence length="158" mass="18043">MINRWFFICAFALLINKVSLQVTVEGFISGSVVLPCSSTEHDLTLQDTDVHWRDKDSKIVFDIVKGEDSIAEQNSQYKNRVETFPDEYKRGNFSIILTNLQHTDAGEFSCFITPSDEQKTVELIITGSTAEKGNNLFTIWMTILTCVFLCYLHQLFCL</sequence>
<protein>
    <submittedName>
        <fullName evidence="15">CD276 antigen homolog</fullName>
    </submittedName>
</protein>
<dbReference type="InterPro" id="IPR013151">
    <property type="entry name" value="Immunoglobulin_dom"/>
</dbReference>
<keyword evidence="10" id="KW-0393">Immunoglobulin domain</keyword>
<dbReference type="InterPro" id="IPR007110">
    <property type="entry name" value="Ig-like_dom"/>
</dbReference>
<evidence type="ECO:0000256" key="1">
    <source>
        <dbReference type="ARBA" id="ARBA00004251"/>
    </source>
</evidence>
<evidence type="ECO:0000256" key="6">
    <source>
        <dbReference type="ARBA" id="ARBA00023136"/>
    </source>
</evidence>
<dbReference type="GO" id="GO:0042102">
    <property type="term" value="P:positive regulation of T cell proliferation"/>
    <property type="evidence" value="ECO:0007669"/>
    <property type="project" value="TreeGrafter"/>
</dbReference>
<dbReference type="GO" id="GO:0031295">
    <property type="term" value="P:T cell costimulation"/>
    <property type="evidence" value="ECO:0007669"/>
    <property type="project" value="TreeGrafter"/>
</dbReference>
<reference evidence="15" key="1">
    <citation type="submission" date="2025-08" db="UniProtKB">
        <authorList>
            <consortium name="RefSeq"/>
        </authorList>
    </citation>
    <scope>IDENTIFICATION</scope>
    <source>
        <strain evidence="15">Wakin</strain>
        <tissue evidence="15">Muscle</tissue>
    </source>
</reference>
<evidence type="ECO:0000256" key="8">
    <source>
        <dbReference type="ARBA" id="ARBA00023170"/>
    </source>
</evidence>
<dbReference type="PANTHER" id="PTHR25466">
    <property type="entry name" value="T-LYMPHOCYTE ACTIVATION ANTIGEN"/>
    <property type="match status" value="1"/>
</dbReference>
<dbReference type="InterPro" id="IPR013783">
    <property type="entry name" value="Ig-like_fold"/>
</dbReference>
<feature type="chain" id="PRO_5027605498" evidence="12">
    <location>
        <begin position="21"/>
        <end position="158"/>
    </location>
</feature>
<dbReference type="InterPro" id="IPR051713">
    <property type="entry name" value="T-cell_Activation_Regulation"/>
</dbReference>
<evidence type="ECO:0000259" key="13">
    <source>
        <dbReference type="PROSITE" id="PS50835"/>
    </source>
</evidence>
<keyword evidence="5 11" id="KW-1133">Transmembrane helix</keyword>
<keyword evidence="4 12" id="KW-0732">Signal</keyword>
<dbReference type="SUPFAM" id="SSF48726">
    <property type="entry name" value="Immunoglobulin"/>
    <property type="match status" value="1"/>
</dbReference>
<name>A0A6P6J1L0_CARAU</name>
<feature type="signal peptide" evidence="12">
    <location>
        <begin position="1"/>
        <end position="20"/>
    </location>
</feature>
<evidence type="ECO:0000256" key="4">
    <source>
        <dbReference type="ARBA" id="ARBA00022729"/>
    </source>
</evidence>
<keyword evidence="2" id="KW-1003">Cell membrane</keyword>
<dbReference type="KEGG" id="caua:113039979"/>
<keyword evidence="8" id="KW-0675">Receptor</keyword>
<keyword evidence="9" id="KW-0325">Glycoprotein</keyword>
<dbReference type="GO" id="GO:0007166">
    <property type="term" value="P:cell surface receptor signaling pathway"/>
    <property type="evidence" value="ECO:0007669"/>
    <property type="project" value="TreeGrafter"/>
</dbReference>
<keyword evidence="7" id="KW-1015">Disulfide bond</keyword>
<dbReference type="GO" id="GO:0042130">
    <property type="term" value="P:negative regulation of T cell proliferation"/>
    <property type="evidence" value="ECO:0007669"/>
    <property type="project" value="TreeGrafter"/>
</dbReference>
<dbReference type="Proteomes" id="UP000515129">
    <property type="component" value="Chromosome 22"/>
</dbReference>
<dbReference type="Pfam" id="PF00047">
    <property type="entry name" value="ig"/>
    <property type="match status" value="1"/>
</dbReference>
<feature type="transmembrane region" description="Helical" evidence="11">
    <location>
        <begin position="137"/>
        <end position="156"/>
    </location>
</feature>
<evidence type="ECO:0000256" key="2">
    <source>
        <dbReference type="ARBA" id="ARBA00022475"/>
    </source>
</evidence>
<evidence type="ECO:0000256" key="11">
    <source>
        <dbReference type="SAM" id="Phobius"/>
    </source>
</evidence>
<dbReference type="Gene3D" id="2.60.40.10">
    <property type="entry name" value="Immunoglobulins"/>
    <property type="match status" value="1"/>
</dbReference>
<evidence type="ECO:0000256" key="3">
    <source>
        <dbReference type="ARBA" id="ARBA00022692"/>
    </source>
</evidence>
<evidence type="ECO:0000256" key="12">
    <source>
        <dbReference type="SAM" id="SignalP"/>
    </source>
</evidence>
<evidence type="ECO:0000313" key="15">
    <source>
        <dbReference type="RefSeq" id="XP_026053950.1"/>
    </source>
</evidence>
<dbReference type="GO" id="GO:0009897">
    <property type="term" value="C:external side of plasma membrane"/>
    <property type="evidence" value="ECO:0007669"/>
    <property type="project" value="TreeGrafter"/>
</dbReference>
<proteinExistence type="predicted"/>
<dbReference type="OrthoDB" id="9898017at2759"/>
<dbReference type="InterPro" id="IPR036179">
    <property type="entry name" value="Ig-like_dom_sf"/>
</dbReference>
<dbReference type="GO" id="GO:0071222">
    <property type="term" value="P:cellular response to lipopolysaccharide"/>
    <property type="evidence" value="ECO:0007669"/>
    <property type="project" value="TreeGrafter"/>
</dbReference>
<keyword evidence="14" id="KW-1185">Reference proteome</keyword>
<dbReference type="InterPro" id="IPR003599">
    <property type="entry name" value="Ig_sub"/>
</dbReference>
<gene>
    <name evidence="15" type="primary">LOC113039979</name>
</gene>
<dbReference type="PROSITE" id="PS50835">
    <property type="entry name" value="IG_LIKE"/>
    <property type="match status" value="1"/>
</dbReference>
<evidence type="ECO:0000256" key="5">
    <source>
        <dbReference type="ARBA" id="ARBA00022989"/>
    </source>
</evidence>
<dbReference type="RefSeq" id="XP_026053950.1">
    <property type="nucleotide sequence ID" value="XM_026198165.1"/>
</dbReference>
<dbReference type="GO" id="GO:0006955">
    <property type="term" value="P:immune response"/>
    <property type="evidence" value="ECO:0007669"/>
    <property type="project" value="TreeGrafter"/>
</dbReference>
<evidence type="ECO:0000313" key="14">
    <source>
        <dbReference type="Proteomes" id="UP000515129"/>
    </source>
</evidence>
<evidence type="ECO:0000256" key="10">
    <source>
        <dbReference type="ARBA" id="ARBA00023319"/>
    </source>
</evidence>
<feature type="domain" description="Ig-like" evidence="13">
    <location>
        <begin position="31"/>
        <end position="122"/>
    </location>
</feature>